<evidence type="ECO:0000313" key="3">
    <source>
        <dbReference type="Proteomes" id="UP000246744"/>
    </source>
</evidence>
<dbReference type="InterPro" id="IPR019637">
    <property type="entry name" value="DUF2501"/>
</dbReference>
<keyword evidence="3" id="KW-1185">Reference proteome</keyword>
<comment type="caution">
    <text evidence="2">The sequence shown here is derived from an EMBL/GenBank/DDBJ whole genome shotgun (WGS) entry which is preliminary data.</text>
</comment>
<dbReference type="EMBL" id="QGTS01000006">
    <property type="protein sequence ID" value="PWW09091.1"/>
    <property type="molecule type" value="Genomic_DNA"/>
</dbReference>
<feature type="signal peptide" evidence="1">
    <location>
        <begin position="1"/>
        <end position="32"/>
    </location>
</feature>
<reference evidence="2 3" key="1">
    <citation type="submission" date="2018-05" db="EMBL/GenBank/DDBJ databases">
        <title>Genomic Encyclopedia of Type Strains, Phase IV (KMG-IV): sequencing the most valuable type-strain genomes for metagenomic binning, comparative biology and taxonomic classification.</title>
        <authorList>
            <person name="Goeker M."/>
        </authorList>
    </citation>
    <scope>NUCLEOTIDE SEQUENCE [LARGE SCALE GENOMIC DNA]</scope>
    <source>
        <strain evidence="2 3">DSM 19579</strain>
    </source>
</reference>
<organism evidence="2 3">
    <name type="scientific">Mangrovibacter plantisponsor</name>
    <dbReference type="NCBI Taxonomy" id="451513"/>
    <lineage>
        <taxon>Bacteria</taxon>
        <taxon>Pseudomonadati</taxon>
        <taxon>Pseudomonadota</taxon>
        <taxon>Gammaproteobacteria</taxon>
        <taxon>Enterobacterales</taxon>
        <taxon>Enterobacteriaceae</taxon>
        <taxon>Mangrovibacter</taxon>
    </lineage>
</organism>
<dbReference type="Pfam" id="PF10696">
    <property type="entry name" value="DUF2501"/>
    <property type="match status" value="1"/>
</dbReference>
<dbReference type="AlphaFoldDB" id="A0A317Q169"/>
<accession>A0A317Q169</accession>
<name>A0A317Q169_9ENTR</name>
<dbReference type="Proteomes" id="UP000246744">
    <property type="component" value="Unassembled WGS sequence"/>
</dbReference>
<evidence type="ECO:0000313" key="2">
    <source>
        <dbReference type="EMBL" id="PWW09091.1"/>
    </source>
</evidence>
<keyword evidence="1" id="KW-0732">Signal</keyword>
<sequence length="167" mass="17256">MASLMDFLMSVKQPVLLSLALAFGLVSATASAVNLQQLSSSAEQLMGSSSGSTSANSTSSLTSLLGSSNSLSAGNMNNAAGVLQYCMKQKLVNATSADNVKNQLLNKLGLENQSSTSQDYQQGLAGLLNSKEGQQINLDSLGNSELGKKVKTKACDLVLKQGASFIS</sequence>
<gene>
    <name evidence="2" type="ORF">DES37_106215</name>
</gene>
<feature type="chain" id="PRO_5016241035" evidence="1">
    <location>
        <begin position="33"/>
        <end position="167"/>
    </location>
</feature>
<evidence type="ECO:0000256" key="1">
    <source>
        <dbReference type="SAM" id="SignalP"/>
    </source>
</evidence>
<protein>
    <submittedName>
        <fullName evidence="2">Uncharacterized protein DUF2501</fullName>
    </submittedName>
</protein>
<proteinExistence type="predicted"/>